<sequence>MTMMKSAPVAAAAGSVAGQACNNGTLAQRRPAGRAFRFPASLDDE</sequence>
<feature type="compositionally biased region" description="Low complexity" evidence="1">
    <location>
        <begin position="27"/>
        <end position="45"/>
    </location>
</feature>
<keyword evidence="3" id="KW-1185">Reference proteome</keyword>
<proteinExistence type="predicted"/>
<dbReference type="EMBL" id="JAUHHC010000001">
    <property type="protein sequence ID" value="MDN3919455.1"/>
    <property type="molecule type" value="Genomic_DNA"/>
</dbReference>
<evidence type="ECO:0000256" key="1">
    <source>
        <dbReference type="SAM" id="MobiDB-lite"/>
    </source>
</evidence>
<dbReference type="PROSITE" id="PS51257">
    <property type="entry name" value="PROKAR_LIPOPROTEIN"/>
    <property type="match status" value="1"/>
</dbReference>
<comment type="caution">
    <text evidence="2">The sequence shown here is derived from an EMBL/GenBank/DDBJ whole genome shotgun (WGS) entry which is preliminary data.</text>
</comment>
<gene>
    <name evidence="2" type="ORF">QWJ38_04085</name>
</gene>
<organism evidence="2 3">
    <name type="scientific">Roseateles violae</name>
    <dbReference type="NCBI Taxonomy" id="3058042"/>
    <lineage>
        <taxon>Bacteria</taxon>
        <taxon>Pseudomonadati</taxon>
        <taxon>Pseudomonadota</taxon>
        <taxon>Betaproteobacteria</taxon>
        <taxon>Burkholderiales</taxon>
        <taxon>Sphaerotilaceae</taxon>
        <taxon>Roseateles</taxon>
    </lineage>
</organism>
<dbReference type="RefSeq" id="WP_290357757.1">
    <property type="nucleotide sequence ID" value="NZ_JAUHHC010000001.1"/>
</dbReference>
<protein>
    <recommendedName>
        <fullName evidence="4">Lipoprotein</fullName>
    </recommendedName>
</protein>
<dbReference type="Proteomes" id="UP001228044">
    <property type="component" value="Unassembled WGS sequence"/>
</dbReference>
<name>A0ABT8DQX3_9BURK</name>
<reference evidence="2 3" key="1">
    <citation type="submission" date="2023-06" db="EMBL/GenBank/DDBJ databases">
        <title>Pelomonas sp. PFR6 16S ribosomal RNA gene Genome sequencing and assembly.</title>
        <authorList>
            <person name="Woo H."/>
        </authorList>
    </citation>
    <scope>NUCLEOTIDE SEQUENCE [LARGE SCALE GENOMIC DNA]</scope>
    <source>
        <strain evidence="2 3">PFR6</strain>
    </source>
</reference>
<accession>A0ABT8DQX3</accession>
<evidence type="ECO:0000313" key="2">
    <source>
        <dbReference type="EMBL" id="MDN3919455.1"/>
    </source>
</evidence>
<evidence type="ECO:0000313" key="3">
    <source>
        <dbReference type="Proteomes" id="UP001228044"/>
    </source>
</evidence>
<evidence type="ECO:0008006" key="4">
    <source>
        <dbReference type="Google" id="ProtNLM"/>
    </source>
</evidence>
<feature type="region of interest" description="Disordered" evidence="1">
    <location>
        <begin position="21"/>
        <end position="45"/>
    </location>
</feature>